<keyword evidence="3" id="KW-1185">Reference proteome</keyword>
<evidence type="ECO:0000313" key="3">
    <source>
        <dbReference type="Proteomes" id="UP001065322"/>
    </source>
</evidence>
<dbReference type="Gene3D" id="3.40.630.30">
    <property type="match status" value="1"/>
</dbReference>
<dbReference type="GO" id="GO:0016787">
    <property type="term" value="F:hydrolase activity"/>
    <property type="evidence" value="ECO:0007669"/>
    <property type="project" value="UniProtKB-KW"/>
</dbReference>
<dbReference type="Pfam" id="PF04101">
    <property type="entry name" value="Glyco_tran_28_C"/>
    <property type="match status" value="1"/>
</dbReference>
<dbReference type="EMBL" id="CP054475">
    <property type="protein sequence ID" value="UXD88261.1"/>
    <property type="molecule type" value="Genomic_DNA"/>
</dbReference>
<evidence type="ECO:0000259" key="1">
    <source>
        <dbReference type="PROSITE" id="PS51186"/>
    </source>
</evidence>
<dbReference type="EC" id="3.6.1.57" evidence="2"/>
<dbReference type="SUPFAM" id="SSF53756">
    <property type="entry name" value="UDP-Glycosyltransferase/glycogen phosphorylase"/>
    <property type="match status" value="1"/>
</dbReference>
<dbReference type="Gene3D" id="3.40.50.2000">
    <property type="entry name" value="Glycogen Phosphorylase B"/>
    <property type="match status" value="1"/>
</dbReference>
<name>A0ABY6AB54_9GAMM</name>
<dbReference type="Pfam" id="PF13302">
    <property type="entry name" value="Acetyltransf_3"/>
    <property type="match status" value="1"/>
</dbReference>
<dbReference type="Gene3D" id="3.40.50.11190">
    <property type="match status" value="1"/>
</dbReference>
<sequence>MSTPVTSRMRVLIRADASEAIGHGHIMRCLTLAAALAKAGAECRFICRELPGHAQALISRYGFAVDLIPGAELSSAEAIAEDAKLTLQPAGLWQPHWVIVDHYELNAEWQSALKSTGCRLLALDDWPHRQHQSDLLLDQNLAADAEAYSVWTDSTCRILTGARFSLLRPEFMRKKVNRIYSGHSQLKILINLGGADLPGYSADIVEQLMPLAQRLNLQLVVLVNQCSVSHTQIAEKITAGYYPFAVQLQSYCQDMCTLYDSVDLAIGAGGSSTWERASRGLPTALVVIADNQQATAQAAVSAGMAVNIGDFTCSAKLDLPALADVLKNPQQLQHMSQCAAALFDGCGAERIVREMLLKSRQDLQLTAARPQDCTLFYQWQKEPGARRFFRNPQVPVWSDHRSWYLKVLPSRSVILYKIMLCGMAAGYIRLDIHNRRDAEISVLVTHRFQGLGLAASALNLCASVHSERRLYAAIKNGNYASRRSFRRAGFRPSGKEMYVRYQ</sequence>
<dbReference type="NCBIfam" id="TIGR03590">
    <property type="entry name" value="PseG"/>
    <property type="match status" value="1"/>
</dbReference>
<dbReference type="SUPFAM" id="SSF55729">
    <property type="entry name" value="Acyl-CoA N-acyltransferases (Nat)"/>
    <property type="match status" value="1"/>
</dbReference>
<organism evidence="2 3">
    <name type="scientific">Thalassolituus hydrocarboniclasticus</name>
    <dbReference type="NCBI Taxonomy" id="2742796"/>
    <lineage>
        <taxon>Bacteria</taxon>
        <taxon>Pseudomonadati</taxon>
        <taxon>Pseudomonadota</taxon>
        <taxon>Gammaproteobacteria</taxon>
        <taxon>Oceanospirillales</taxon>
        <taxon>Oceanospirillaceae</taxon>
        <taxon>Thalassolituus</taxon>
    </lineage>
</organism>
<reference evidence="3" key="1">
    <citation type="submission" date="2020-06" db="EMBL/GenBank/DDBJ databases">
        <title>Thalassolituus marinus alknpb1M-1, a hydrocarbon-degrading bacterium isolated from the deep-sea overlying water using an in-situ strategy from the South China Sea basin.</title>
        <authorList>
            <person name="Dong C."/>
            <person name="Chen Y."/>
            <person name="Shao Z."/>
        </authorList>
    </citation>
    <scope>NUCLEOTIDE SEQUENCE [LARGE SCALE GENOMIC DNA]</scope>
    <source>
        <strain evidence="3">alknpb1M-1</strain>
    </source>
</reference>
<evidence type="ECO:0000313" key="2">
    <source>
        <dbReference type="EMBL" id="UXD88261.1"/>
    </source>
</evidence>
<dbReference type="InterPro" id="IPR016181">
    <property type="entry name" value="Acyl_CoA_acyltransferase"/>
</dbReference>
<proteinExistence type="predicted"/>
<feature type="domain" description="N-acetyltransferase" evidence="1">
    <location>
        <begin position="363"/>
        <end position="502"/>
    </location>
</feature>
<dbReference type="InterPro" id="IPR000182">
    <property type="entry name" value="GNAT_dom"/>
</dbReference>
<protein>
    <submittedName>
        <fullName evidence="2">UDP-2,4-diacetamido-2,4, 6-trideoxy-beta-L-altropyranose hydrolase</fullName>
        <ecNumber evidence="2">3.6.1.57</ecNumber>
    </submittedName>
</protein>
<accession>A0ABY6AB54</accession>
<dbReference type="Proteomes" id="UP001065322">
    <property type="component" value="Chromosome"/>
</dbReference>
<keyword evidence="2" id="KW-0378">Hydrolase</keyword>
<gene>
    <name evidence="2" type="primary">pseG</name>
    <name evidence="2" type="ORF">HUF19_12875</name>
</gene>
<dbReference type="InterPro" id="IPR007235">
    <property type="entry name" value="Glyco_trans_28_C"/>
</dbReference>
<dbReference type="PROSITE" id="PS51186">
    <property type="entry name" value="GNAT"/>
    <property type="match status" value="1"/>
</dbReference>
<dbReference type="InterPro" id="IPR020023">
    <property type="entry name" value="PseG"/>
</dbReference>